<accession>A0A1G1ZGF5</accession>
<dbReference type="AlphaFoldDB" id="A0A1G1ZGF5"/>
<dbReference type="EMBL" id="MHJG01000020">
    <property type="protein sequence ID" value="OGY63642.1"/>
    <property type="molecule type" value="Genomic_DNA"/>
</dbReference>
<evidence type="ECO:0000313" key="1">
    <source>
        <dbReference type="EMBL" id="OGY63642.1"/>
    </source>
</evidence>
<name>A0A1G1ZGF5_9BACT</name>
<dbReference type="Proteomes" id="UP000177960">
    <property type="component" value="Unassembled WGS sequence"/>
</dbReference>
<reference evidence="1 2" key="1">
    <citation type="journal article" date="2016" name="Nat. Commun.">
        <title>Thousands of microbial genomes shed light on interconnected biogeochemical processes in an aquifer system.</title>
        <authorList>
            <person name="Anantharaman K."/>
            <person name="Brown C.T."/>
            <person name="Hug L.A."/>
            <person name="Sharon I."/>
            <person name="Castelle C.J."/>
            <person name="Probst A.J."/>
            <person name="Thomas B.C."/>
            <person name="Singh A."/>
            <person name="Wilkins M.J."/>
            <person name="Karaoz U."/>
            <person name="Brodie E.L."/>
            <person name="Williams K.H."/>
            <person name="Hubbard S.S."/>
            <person name="Banfield J.F."/>
        </authorList>
    </citation>
    <scope>NUCLEOTIDE SEQUENCE [LARGE SCALE GENOMIC DNA]</scope>
</reference>
<protein>
    <submittedName>
        <fullName evidence="1">Uncharacterized protein</fullName>
    </submittedName>
</protein>
<gene>
    <name evidence="1" type="ORF">A3B92_03250</name>
</gene>
<evidence type="ECO:0000313" key="2">
    <source>
        <dbReference type="Proteomes" id="UP000177960"/>
    </source>
</evidence>
<organism evidence="1 2">
    <name type="scientific">Candidatus Harrisonbacteria bacterium RIFCSPHIGHO2_02_FULL_42_16</name>
    <dbReference type="NCBI Taxonomy" id="1798404"/>
    <lineage>
        <taxon>Bacteria</taxon>
        <taxon>Candidatus Harrisoniibacteriota</taxon>
    </lineage>
</organism>
<proteinExistence type="predicted"/>
<comment type="caution">
    <text evidence="1">The sequence shown here is derived from an EMBL/GenBank/DDBJ whole genome shotgun (WGS) entry which is preliminary data.</text>
</comment>
<sequence>MDDGLHPQVRDLLDKSDGLDWLFMNKLKAGDVLAVRTCNTLYTMEVINSEKGEVRLGSEGRSCIPKDTPASVLGTTLTGRGTMVKIRGIAVGFRLMLSVRGTIDAQLILPLTQEVKVNGKRVLPLLQDKNALETQSQIDLDSELKTSKSPLVVKTRNSTYRFGAEDNKGKRTVIRDEQPLDFNRCKIVFLELQADMILKYSNKDYSWYTTEVYSIEKA</sequence>